<evidence type="ECO:0000259" key="8">
    <source>
        <dbReference type="PROSITE" id="PS50811"/>
    </source>
</evidence>
<dbReference type="Pfam" id="PF03106">
    <property type="entry name" value="WRKY"/>
    <property type="match status" value="1"/>
</dbReference>
<dbReference type="InterPro" id="IPR036576">
    <property type="entry name" value="WRKY_dom_sf"/>
</dbReference>
<name>A0A5D2V2M2_GOSMU</name>
<accession>A0A5D2V2M2</accession>
<gene>
    <name evidence="9" type="ORF">E1A91_D05G299900v1</name>
</gene>
<feature type="transmembrane region" description="Helical" evidence="7">
    <location>
        <begin position="314"/>
        <end position="334"/>
    </location>
</feature>
<evidence type="ECO:0000313" key="9">
    <source>
        <dbReference type="EMBL" id="TYI83538.1"/>
    </source>
</evidence>
<evidence type="ECO:0000256" key="2">
    <source>
        <dbReference type="ARBA" id="ARBA00023015"/>
    </source>
</evidence>
<reference evidence="9 10" key="1">
    <citation type="submission" date="2019-07" db="EMBL/GenBank/DDBJ databases">
        <title>WGS assembly of Gossypium mustelinum.</title>
        <authorList>
            <person name="Chen Z.J."/>
            <person name="Sreedasyam A."/>
            <person name="Ando A."/>
            <person name="Song Q."/>
            <person name="De L."/>
            <person name="Hulse-Kemp A."/>
            <person name="Ding M."/>
            <person name="Ye W."/>
            <person name="Kirkbride R."/>
            <person name="Jenkins J."/>
            <person name="Plott C."/>
            <person name="Lovell J."/>
            <person name="Lin Y.-M."/>
            <person name="Vaughn R."/>
            <person name="Liu B."/>
            <person name="Li W."/>
            <person name="Simpson S."/>
            <person name="Scheffler B."/>
            <person name="Saski C."/>
            <person name="Grover C."/>
            <person name="Hu G."/>
            <person name="Conover J."/>
            <person name="Carlson J."/>
            <person name="Shu S."/>
            <person name="Boston L."/>
            <person name="Williams M."/>
            <person name="Peterson D."/>
            <person name="Mcgee K."/>
            <person name="Jones D."/>
            <person name="Wendel J."/>
            <person name="Stelly D."/>
            <person name="Grimwood J."/>
            <person name="Schmutz J."/>
        </authorList>
    </citation>
    <scope>NUCLEOTIDE SEQUENCE [LARGE SCALE GENOMIC DNA]</scope>
    <source>
        <strain evidence="9">1408120.09</strain>
    </source>
</reference>
<keyword evidence="7" id="KW-1133">Transmembrane helix</keyword>
<keyword evidence="7" id="KW-0812">Transmembrane</keyword>
<feature type="compositionally biased region" description="Basic and acidic residues" evidence="6">
    <location>
        <begin position="92"/>
        <end position="116"/>
    </location>
</feature>
<keyword evidence="3" id="KW-0238">DNA-binding</keyword>
<dbReference type="InterPro" id="IPR044810">
    <property type="entry name" value="WRKY_plant"/>
</dbReference>
<dbReference type="PANTHER" id="PTHR31282">
    <property type="entry name" value="WRKY TRANSCRIPTION FACTOR 21-RELATED"/>
    <property type="match status" value="1"/>
</dbReference>
<keyword evidence="10" id="KW-1185">Reference proteome</keyword>
<evidence type="ECO:0000313" key="10">
    <source>
        <dbReference type="Proteomes" id="UP000323597"/>
    </source>
</evidence>
<organism evidence="9 10">
    <name type="scientific">Gossypium mustelinum</name>
    <name type="common">Cotton</name>
    <name type="synonym">Gossypium caicoense</name>
    <dbReference type="NCBI Taxonomy" id="34275"/>
    <lineage>
        <taxon>Eukaryota</taxon>
        <taxon>Viridiplantae</taxon>
        <taxon>Streptophyta</taxon>
        <taxon>Embryophyta</taxon>
        <taxon>Tracheophyta</taxon>
        <taxon>Spermatophyta</taxon>
        <taxon>Magnoliopsida</taxon>
        <taxon>eudicotyledons</taxon>
        <taxon>Gunneridae</taxon>
        <taxon>Pentapetalae</taxon>
        <taxon>rosids</taxon>
        <taxon>malvids</taxon>
        <taxon>Malvales</taxon>
        <taxon>Malvaceae</taxon>
        <taxon>Malvoideae</taxon>
        <taxon>Gossypium</taxon>
    </lineage>
</organism>
<feature type="region of interest" description="Disordered" evidence="6">
    <location>
        <begin position="77"/>
        <end position="116"/>
    </location>
</feature>
<evidence type="ECO:0000256" key="1">
    <source>
        <dbReference type="ARBA" id="ARBA00004123"/>
    </source>
</evidence>
<dbReference type="GO" id="GO:0043565">
    <property type="term" value="F:sequence-specific DNA binding"/>
    <property type="evidence" value="ECO:0007669"/>
    <property type="project" value="InterPro"/>
</dbReference>
<evidence type="ECO:0000256" key="7">
    <source>
        <dbReference type="SAM" id="Phobius"/>
    </source>
</evidence>
<dbReference type="GO" id="GO:0005634">
    <property type="term" value="C:nucleus"/>
    <property type="evidence" value="ECO:0007669"/>
    <property type="project" value="UniProtKB-SubCell"/>
</dbReference>
<evidence type="ECO:0000256" key="3">
    <source>
        <dbReference type="ARBA" id="ARBA00023125"/>
    </source>
</evidence>
<evidence type="ECO:0000256" key="4">
    <source>
        <dbReference type="ARBA" id="ARBA00023163"/>
    </source>
</evidence>
<keyword evidence="2" id="KW-0805">Transcription regulation</keyword>
<dbReference type="Gene3D" id="2.20.25.80">
    <property type="entry name" value="WRKY domain"/>
    <property type="match status" value="1"/>
</dbReference>
<keyword evidence="7" id="KW-0472">Membrane</keyword>
<evidence type="ECO:0000256" key="5">
    <source>
        <dbReference type="ARBA" id="ARBA00023242"/>
    </source>
</evidence>
<evidence type="ECO:0000256" key="6">
    <source>
        <dbReference type="SAM" id="MobiDB-lite"/>
    </source>
</evidence>
<keyword evidence="5" id="KW-0539">Nucleus</keyword>
<proteinExistence type="predicted"/>
<protein>
    <recommendedName>
        <fullName evidence="8">WRKY domain-containing protein</fullName>
    </recommendedName>
</protein>
<keyword evidence="4" id="KW-0804">Transcription</keyword>
<dbReference type="Proteomes" id="UP000323597">
    <property type="component" value="Chromosome D05"/>
</dbReference>
<dbReference type="EMBL" id="CM017653">
    <property type="protein sequence ID" value="TYI83538.1"/>
    <property type="molecule type" value="Genomic_DNA"/>
</dbReference>
<dbReference type="SMART" id="SM00774">
    <property type="entry name" value="WRKY"/>
    <property type="match status" value="1"/>
</dbReference>
<dbReference type="PROSITE" id="PS50811">
    <property type="entry name" value="WRKY"/>
    <property type="match status" value="1"/>
</dbReference>
<dbReference type="GO" id="GO:0003700">
    <property type="term" value="F:DNA-binding transcription factor activity"/>
    <property type="evidence" value="ECO:0007669"/>
    <property type="project" value="InterPro"/>
</dbReference>
<dbReference type="SUPFAM" id="SSF118290">
    <property type="entry name" value="WRKY DNA-binding domain"/>
    <property type="match status" value="1"/>
</dbReference>
<feature type="domain" description="WRKY" evidence="8">
    <location>
        <begin position="123"/>
        <end position="187"/>
    </location>
</feature>
<dbReference type="AlphaFoldDB" id="A0A5D2V2M2"/>
<comment type="subcellular location">
    <subcellularLocation>
        <location evidence="1">Nucleus</location>
    </subcellularLocation>
</comment>
<sequence length="335" mass="38281">MGSVSAWPEGVPTSNKERVIKELVNGQECAKQLQILLHNWCEKNGRLSAEELLHKIFASFDHALSLLTSVESAEDSQNQATSYDDSPCCNGRSEDSTNSRKKLPSKEKRGCYKRRRDEHARTVVSSTVEDGHAWRKYGQKQILNSKHPRSYFRCTRKYDQGCKATKQVQRLEDAGSQMFQTTYIGTHTCRPDSFKAPQIIIDSEPRESYNKFSYGSSNPKIPTKKLHEITPPVKQETKEETPTTSGLTDMDSVVMWKDIIGAEYGDVVSNFYTSTEITSQNLELDLVMKPVEFEDDFQFDESVETCFPSNYRRYLLVIIVLSTVINAFVEFFLIY</sequence>
<dbReference type="InterPro" id="IPR003657">
    <property type="entry name" value="WRKY_dom"/>
</dbReference>